<name>A0ABT6KLJ5_9MICO</name>
<dbReference type="Proteomes" id="UP001160142">
    <property type="component" value="Unassembled WGS sequence"/>
</dbReference>
<dbReference type="Gene3D" id="2.30.42.10">
    <property type="match status" value="1"/>
</dbReference>
<dbReference type="InterPro" id="IPR043504">
    <property type="entry name" value="Peptidase_S1_PA_chymotrypsin"/>
</dbReference>
<dbReference type="PANTHER" id="PTHR43343">
    <property type="entry name" value="PEPTIDASE S12"/>
    <property type="match status" value="1"/>
</dbReference>
<keyword evidence="7" id="KW-1185">Reference proteome</keyword>
<dbReference type="InterPro" id="IPR051201">
    <property type="entry name" value="Chloro_Bact_Ser_Proteases"/>
</dbReference>
<dbReference type="GO" id="GO:0008233">
    <property type="term" value="F:peptidase activity"/>
    <property type="evidence" value="ECO:0007669"/>
    <property type="project" value="UniProtKB-KW"/>
</dbReference>
<accession>A0ABT6KLJ5</accession>
<feature type="domain" description="PDZ" evidence="5">
    <location>
        <begin position="236"/>
        <end position="326"/>
    </location>
</feature>
<dbReference type="InterPro" id="IPR009003">
    <property type="entry name" value="Peptidase_S1_PA"/>
</dbReference>
<evidence type="ECO:0000256" key="1">
    <source>
        <dbReference type="ARBA" id="ARBA00010541"/>
    </source>
</evidence>
<dbReference type="PRINTS" id="PR00834">
    <property type="entry name" value="PROTEASES2C"/>
</dbReference>
<dbReference type="SUPFAM" id="SSF50156">
    <property type="entry name" value="PDZ domain-like"/>
    <property type="match status" value="1"/>
</dbReference>
<dbReference type="RefSeq" id="WP_322132351.1">
    <property type="nucleotide sequence ID" value="NZ_CP085036.1"/>
</dbReference>
<proteinExistence type="inferred from homology"/>
<dbReference type="CDD" id="cd00136">
    <property type="entry name" value="PDZ_canonical"/>
    <property type="match status" value="1"/>
</dbReference>
<evidence type="ECO:0000313" key="6">
    <source>
        <dbReference type="EMBL" id="MDH6179982.1"/>
    </source>
</evidence>
<dbReference type="SUPFAM" id="SSF50494">
    <property type="entry name" value="Trypsin-like serine proteases"/>
    <property type="match status" value="1"/>
</dbReference>
<dbReference type="EC" id="3.4.21.107" evidence="6"/>
<dbReference type="InterPro" id="IPR001940">
    <property type="entry name" value="Peptidase_S1C"/>
</dbReference>
<gene>
    <name evidence="6" type="ORF">M2152_000164</name>
</gene>
<dbReference type="PROSITE" id="PS50106">
    <property type="entry name" value="PDZ"/>
    <property type="match status" value="1"/>
</dbReference>
<feature type="signal peptide" evidence="4">
    <location>
        <begin position="1"/>
        <end position="31"/>
    </location>
</feature>
<keyword evidence="4" id="KW-0732">Signal</keyword>
<feature type="chain" id="PRO_5045093669" evidence="4">
    <location>
        <begin position="32"/>
        <end position="512"/>
    </location>
</feature>
<dbReference type="SMART" id="SM00228">
    <property type="entry name" value="PDZ"/>
    <property type="match status" value="1"/>
</dbReference>
<evidence type="ECO:0000313" key="7">
    <source>
        <dbReference type="Proteomes" id="UP001160142"/>
    </source>
</evidence>
<dbReference type="GO" id="GO:0006508">
    <property type="term" value="P:proteolysis"/>
    <property type="evidence" value="ECO:0007669"/>
    <property type="project" value="UniProtKB-KW"/>
</dbReference>
<dbReference type="InterPro" id="IPR041489">
    <property type="entry name" value="PDZ_6"/>
</dbReference>
<reference evidence="6 7" key="1">
    <citation type="submission" date="2023-04" db="EMBL/GenBank/DDBJ databases">
        <title>Genome Encyclopedia of Bacteria and Archaea VI: Functional Genomics of Type Strains.</title>
        <authorList>
            <person name="Whitman W."/>
        </authorList>
    </citation>
    <scope>NUCLEOTIDE SEQUENCE [LARGE SCALE GENOMIC DNA]</scope>
    <source>
        <strain evidence="6 7">SG_E_30_P1</strain>
    </source>
</reference>
<dbReference type="EMBL" id="JARXVQ010000001">
    <property type="protein sequence ID" value="MDH6179982.1"/>
    <property type="molecule type" value="Genomic_DNA"/>
</dbReference>
<dbReference type="InterPro" id="IPR036034">
    <property type="entry name" value="PDZ_sf"/>
</dbReference>
<protein>
    <submittedName>
        <fullName evidence="6">Serine protease Do</fullName>
        <ecNumber evidence="6">3.4.21.107</ecNumber>
    </submittedName>
</protein>
<keyword evidence="2 6" id="KW-0645">Protease</keyword>
<evidence type="ECO:0000259" key="5">
    <source>
        <dbReference type="PROSITE" id="PS50106"/>
    </source>
</evidence>
<sequence>MSVPSSVRNREARVARGALVASALASTFALSACFGGAPTPVATESGVGFDDVQSATIQLEAVGTFVDPSYGGYEGAGRGSGFLISPDGLAITNNHVVVGAGTLEVWRGGDQSKTLNAQVLGSSECLDIAVVQLPAGTYPYLDWHEGEIPAATEVYSAGFPLGDPNFTLTKGIVSKSVSEGETSWASVDTVIEHDARIRPGNSGGPLVDADGRVVGVNYAGESQFDYNYAIHRDEVLAVLDQLIEGEDVLSLGINAQGVTDDEGNGLGIWVSSVAAGSAADKAGVKPGDLVTRMQGVSMGVNGTLAEYCDVLRTHGQDAALDIELYRPDEGLYYRGQVNSGDTVEAVTVLGGGGTDGVYQWIQDDTASIAVEVPASWSQIDGAPYTDGAGNAWSSVEASSDLNGYRTTWGTPGVSIVASADAVGDFTTQQLMDQSTAGLADAGCSQIDSDEYDDGFHQGIYTYWTGCGGGASYVVVTANATAGNYVVAVAVQAISDSDLDAIDRVLGSFYAEF</sequence>
<organism evidence="6 7">
    <name type="scientific">Antiquaquibacter oligotrophicus</name>
    <dbReference type="NCBI Taxonomy" id="2880260"/>
    <lineage>
        <taxon>Bacteria</taxon>
        <taxon>Bacillati</taxon>
        <taxon>Actinomycetota</taxon>
        <taxon>Actinomycetes</taxon>
        <taxon>Micrococcales</taxon>
        <taxon>Microbacteriaceae</taxon>
        <taxon>Antiquaquibacter</taxon>
    </lineage>
</organism>
<dbReference type="PANTHER" id="PTHR43343:SF3">
    <property type="entry name" value="PROTEASE DO-LIKE 8, CHLOROPLASTIC"/>
    <property type="match status" value="1"/>
</dbReference>
<dbReference type="Pfam" id="PF13365">
    <property type="entry name" value="Trypsin_2"/>
    <property type="match status" value="1"/>
</dbReference>
<dbReference type="Gene3D" id="2.40.10.10">
    <property type="entry name" value="Trypsin-like serine proteases"/>
    <property type="match status" value="2"/>
</dbReference>
<comment type="similarity">
    <text evidence="1">Belongs to the peptidase S1C family.</text>
</comment>
<dbReference type="Pfam" id="PF17820">
    <property type="entry name" value="PDZ_6"/>
    <property type="match status" value="1"/>
</dbReference>
<evidence type="ECO:0000256" key="3">
    <source>
        <dbReference type="ARBA" id="ARBA00022801"/>
    </source>
</evidence>
<evidence type="ECO:0000256" key="2">
    <source>
        <dbReference type="ARBA" id="ARBA00022670"/>
    </source>
</evidence>
<dbReference type="InterPro" id="IPR001478">
    <property type="entry name" value="PDZ"/>
</dbReference>
<comment type="caution">
    <text evidence="6">The sequence shown here is derived from an EMBL/GenBank/DDBJ whole genome shotgun (WGS) entry which is preliminary data.</text>
</comment>
<evidence type="ECO:0000256" key="4">
    <source>
        <dbReference type="SAM" id="SignalP"/>
    </source>
</evidence>
<keyword evidence="3 6" id="KW-0378">Hydrolase</keyword>